<keyword evidence="2" id="KW-1185">Reference proteome</keyword>
<evidence type="ECO:0000313" key="2">
    <source>
        <dbReference type="Proteomes" id="UP001443914"/>
    </source>
</evidence>
<name>A0AAW1JAK3_SAPOF</name>
<protein>
    <submittedName>
        <fullName evidence="1">Uncharacterized protein</fullName>
    </submittedName>
</protein>
<accession>A0AAW1JAK3</accession>
<proteinExistence type="predicted"/>
<dbReference type="EMBL" id="JBDFQZ010000008">
    <property type="protein sequence ID" value="KAK9700038.1"/>
    <property type="molecule type" value="Genomic_DNA"/>
</dbReference>
<reference evidence="1" key="1">
    <citation type="submission" date="2024-03" db="EMBL/GenBank/DDBJ databases">
        <title>WGS assembly of Saponaria officinalis var. Norfolk2.</title>
        <authorList>
            <person name="Jenkins J."/>
            <person name="Shu S."/>
            <person name="Grimwood J."/>
            <person name="Barry K."/>
            <person name="Goodstein D."/>
            <person name="Schmutz J."/>
            <person name="Leebens-Mack J."/>
            <person name="Osbourn A."/>
        </authorList>
    </citation>
    <scope>NUCLEOTIDE SEQUENCE [LARGE SCALE GENOMIC DNA]</scope>
    <source>
        <strain evidence="1">JIC</strain>
    </source>
</reference>
<comment type="caution">
    <text evidence="1">The sequence shown here is derived from an EMBL/GenBank/DDBJ whole genome shotgun (WGS) entry which is preliminary data.</text>
</comment>
<dbReference type="Proteomes" id="UP001443914">
    <property type="component" value="Unassembled WGS sequence"/>
</dbReference>
<organism evidence="1 2">
    <name type="scientific">Saponaria officinalis</name>
    <name type="common">Common soapwort</name>
    <name type="synonym">Lychnis saponaria</name>
    <dbReference type="NCBI Taxonomy" id="3572"/>
    <lineage>
        <taxon>Eukaryota</taxon>
        <taxon>Viridiplantae</taxon>
        <taxon>Streptophyta</taxon>
        <taxon>Embryophyta</taxon>
        <taxon>Tracheophyta</taxon>
        <taxon>Spermatophyta</taxon>
        <taxon>Magnoliopsida</taxon>
        <taxon>eudicotyledons</taxon>
        <taxon>Gunneridae</taxon>
        <taxon>Pentapetalae</taxon>
        <taxon>Caryophyllales</taxon>
        <taxon>Caryophyllaceae</taxon>
        <taxon>Caryophylleae</taxon>
        <taxon>Saponaria</taxon>
    </lineage>
</organism>
<dbReference type="AlphaFoldDB" id="A0AAW1JAK3"/>
<sequence length="114" mass="12644">MGSIFSTLKSPSSFFTGDVGVWSETAAAHVLRVEVPWLKKDDSVNAAVVECGHVTKLKISGEIKTAWKTFAFTRLINLPENGGMMFNLHHHDHHSCVVVYDGFFLVTIPKVEEV</sequence>
<evidence type="ECO:0000313" key="1">
    <source>
        <dbReference type="EMBL" id="KAK9700038.1"/>
    </source>
</evidence>
<gene>
    <name evidence="1" type="ORF">RND81_08G213000</name>
</gene>